<reference evidence="3 4" key="1">
    <citation type="submission" date="2019-01" db="EMBL/GenBank/DDBJ databases">
        <title>Sequencing of cultivated peanut Arachis hypogaea provides insights into genome evolution and oil improvement.</title>
        <authorList>
            <person name="Chen X."/>
        </authorList>
    </citation>
    <scope>NUCLEOTIDE SEQUENCE [LARGE SCALE GENOMIC DNA]</scope>
    <source>
        <strain evidence="4">cv. Fuhuasheng</strain>
        <tissue evidence="3">Leaves</tissue>
    </source>
</reference>
<evidence type="ECO:0000256" key="1">
    <source>
        <dbReference type="SAM" id="MobiDB-lite"/>
    </source>
</evidence>
<dbReference type="Pfam" id="PF10536">
    <property type="entry name" value="PMD"/>
    <property type="match status" value="1"/>
</dbReference>
<keyword evidence="4" id="KW-1185">Reference proteome</keyword>
<sequence length="602" mass="67593">MDEEEALQRIMVVREAFMVSPAGDSKPTLRNARFLNPIISSDAKSTDHHVSDSNSKALSSSFSAVPPVFEPKNWPMKIETLWWRSPPKKWVHWLDTLYPKYASMWKKVGILDALMSTKSKQNKASMSAWMGVFMDSGKEIEHEAFLAAWLSTFVFPNGDLIAKSVFPIAIQLARGVSIALAPAVLASIYRDLDLLKKAIVGVKENKVVEKDVKLQVTLRSPFHLVQVWVWERFKNLQPPQPKVIKSGEPIVTRWHEVKPAKLENVRAALNSSVDHFLWRPYARLASGKYKVFYPEHEKWIQLGKDSDSVKELEAYASCLRVSELVGFGSDSIVKQYLPNRVALQFGLDQDIPACVQRLDKSEAMAWENYCRPISERKLYFPSRLFEADVTSGYAEWWKNSVLCNFDPAIHIAQHKKRAGFSNIAALLNKAKRKTSDAEIPDVPPGFAPKNDRKEAEGNCDADVPAHKVLNAANSSEDCGATTRHPGKLISDEEGKNLSSSAASTADYGAAGEPLQQKEKVVIILDDDSESEPSMVAMEEDFSGENGTREQEMSSEKVNHSGNEGEGHGYSSDLHIMVQVEERIRRLENQLATVYKTRKIRHI</sequence>
<evidence type="ECO:0000259" key="2">
    <source>
        <dbReference type="Pfam" id="PF10536"/>
    </source>
</evidence>
<dbReference type="AlphaFoldDB" id="A0A445DWH0"/>
<feature type="region of interest" description="Disordered" evidence="1">
    <location>
        <begin position="539"/>
        <end position="569"/>
    </location>
</feature>
<dbReference type="InterPro" id="IPR019557">
    <property type="entry name" value="AminoTfrase-like_pln_mobile"/>
</dbReference>
<evidence type="ECO:0000313" key="4">
    <source>
        <dbReference type="Proteomes" id="UP000289738"/>
    </source>
</evidence>
<proteinExistence type="predicted"/>
<protein>
    <recommendedName>
        <fullName evidence="2">Aminotransferase-like plant mobile domain-containing protein</fullName>
    </recommendedName>
</protein>
<accession>A0A445DWH0</accession>
<dbReference type="EMBL" id="SDMP01000003">
    <property type="protein sequence ID" value="RYR67523.1"/>
    <property type="molecule type" value="Genomic_DNA"/>
</dbReference>
<organism evidence="3 4">
    <name type="scientific">Arachis hypogaea</name>
    <name type="common">Peanut</name>
    <dbReference type="NCBI Taxonomy" id="3818"/>
    <lineage>
        <taxon>Eukaryota</taxon>
        <taxon>Viridiplantae</taxon>
        <taxon>Streptophyta</taxon>
        <taxon>Embryophyta</taxon>
        <taxon>Tracheophyta</taxon>
        <taxon>Spermatophyta</taxon>
        <taxon>Magnoliopsida</taxon>
        <taxon>eudicotyledons</taxon>
        <taxon>Gunneridae</taxon>
        <taxon>Pentapetalae</taxon>
        <taxon>rosids</taxon>
        <taxon>fabids</taxon>
        <taxon>Fabales</taxon>
        <taxon>Fabaceae</taxon>
        <taxon>Papilionoideae</taxon>
        <taxon>50 kb inversion clade</taxon>
        <taxon>dalbergioids sensu lato</taxon>
        <taxon>Dalbergieae</taxon>
        <taxon>Pterocarpus clade</taxon>
        <taxon>Arachis</taxon>
    </lineage>
</organism>
<dbReference type="STRING" id="3818.A0A445DWH0"/>
<gene>
    <name evidence="3" type="ORF">Ahy_A03g013929</name>
</gene>
<feature type="compositionally biased region" description="Basic and acidic residues" evidence="1">
    <location>
        <begin position="546"/>
        <end position="566"/>
    </location>
</feature>
<feature type="domain" description="Aminotransferase-like plant mobile" evidence="2">
    <location>
        <begin position="117"/>
        <end position="398"/>
    </location>
</feature>
<dbReference type="PANTHER" id="PTHR46033:SF67">
    <property type="entry name" value="AMINOTRANSFERASE-LIKE, PLANT MOBILE DOMAIN FAMILY PROTEIN"/>
    <property type="match status" value="1"/>
</dbReference>
<dbReference type="PANTHER" id="PTHR46033">
    <property type="entry name" value="PROTEIN MAIN-LIKE 2"/>
    <property type="match status" value="1"/>
</dbReference>
<feature type="region of interest" description="Disordered" evidence="1">
    <location>
        <begin position="434"/>
        <end position="458"/>
    </location>
</feature>
<name>A0A445DWH0_ARAHY</name>
<feature type="region of interest" description="Disordered" evidence="1">
    <location>
        <begin position="474"/>
        <end position="512"/>
    </location>
</feature>
<dbReference type="GO" id="GO:0010073">
    <property type="term" value="P:meristem maintenance"/>
    <property type="evidence" value="ECO:0007669"/>
    <property type="project" value="InterPro"/>
</dbReference>
<comment type="caution">
    <text evidence="3">The sequence shown here is derived from an EMBL/GenBank/DDBJ whole genome shotgun (WGS) entry which is preliminary data.</text>
</comment>
<evidence type="ECO:0000313" key="3">
    <source>
        <dbReference type="EMBL" id="RYR67523.1"/>
    </source>
</evidence>
<dbReference type="InterPro" id="IPR044824">
    <property type="entry name" value="MAIN-like"/>
</dbReference>
<dbReference type="Proteomes" id="UP000289738">
    <property type="component" value="Chromosome A03"/>
</dbReference>